<dbReference type="CDD" id="cd05466">
    <property type="entry name" value="PBP2_LTTR_substrate"/>
    <property type="match status" value="1"/>
</dbReference>
<evidence type="ECO:0000256" key="1">
    <source>
        <dbReference type="ARBA" id="ARBA00009437"/>
    </source>
</evidence>
<dbReference type="InterPro" id="IPR036388">
    <property type="entry name" value="WH-like_DNA-bd_sf"/>
</dbReference>
<keyword evidence="4" id="KW-0804">Transcription</keyword>
<sequence>MKLLQLKYFYTVCRYGSITKAADKLFVSQPTISFCIKELEEEFGVKLFHRKHNRLRLTVEGQFFCEKVKYILQSVDSLEKQMKEMSSNRSHVKIAVPAMISTFLFPRMFDAFQKKYPDVQLEMLETGSLQTRKLIDTNAVDLGITILDGAVNDNYNILPLVTTELVFCVSKQHRLAKEKSVSIRQLAQEKIILFKADSYQNVVIKNAFAEEEVEPNILLYSSQLYTIKQFLSYGTAGAFLYRQVAEMDEDLVCIPLEKPIVQKIVLIWAKSGVVYSTAEHFIQFAKTFEE</sequence>
<name>A0A9D1E578_9BACT</name>
<dbReference type="Proteomes" id="UP000824200">
    <property type="component" value="Unassembled WGS sequence"/>
</dbReference>
<dbReference type="InterPro" id="IPR000847">
    <property type="entry name" value="LysR_HTH_N"/>
</dbReference>
<dbReference type="FunFam" id="1.10.10.10:FF:000001">
    <property type="entry name" value="LysR family transcriptional regulator"/>
    <property type="match status" value="1"/>
</dbReference>
<evidence type="ECO:0000256" key="3">
    <source>
        <dbReference type="ARBA" id="ARBA00023125"/>
    </source>
</evidence>
<evidence type="ECO:0000256" key="4">
    <source>
        <dbReference type="ARBA" id="ARBA00023163"/>
    </source>
</evidence>
<evidence type="ECO:0000313" key="6">
    <source>
        <dbReference type="EMBL" id="HIR66359.1"/>
    </source>
</evidence>
<dbReference type="InterPro" id="IPR005119">
    <property type="entry name" value="LysR_subst-bd"/>
</dbReference>
<keyword evidence="3" id="KW-0238">DNA-binding</keyword>
<evidence type="ECO:0000313" key="7">
    <source>
        <dbReference type="Proteomes" id="UP000824200"/>
    </source>
</evidence>
<dbReference type="Pfam" id="PF03466">
    <property type="entry name" value="LysR_substrate"/>
    <property type="match status" value="1"/>
</dbReference>
<keyword evidence="2" id="KW-0805">Transcription regulation</keyword>
<protein>
    <submittedName>
        <fullName evidence="6">LysR family transcriptional regulator</fullName>
    </submittedName>
</protein>
<organism evidence="6 7">
    <name type="scientific">Candidatus Fimimonas gallinarum</name>
    <dbReference type="NCBI Taxonomy" id="2840821"/>
    <lineage>
        <taxon>Bacteria</taxon>
        <taxon>Pseudomonadati</taxon>
        <taxon>Myxococcota</taxon>
        <taxon>Myxococcia</taxon>
        <taxon>Myxococcales</taxon>
        <taxon>Cystobacterineae</taxon>
        <taxon>Myxococcaceae</taxon>
        <taxon>Myxococcaceae incertae sedis</taxon>
        <taxon>Candidatus Fimimonas</taxon>
    </lineage>
</organism>
<proteinExistence type="inferred from homology"/>
<dbReference type="AlphaFoldDB" id="A0A9D1E578"/>
<evidence type="ECO:0000256" key="2">
    <source>
        <dbReference type="ARBA" id="ARBA00023015"/>
    </source>
</evidence>
<dbReference type="SUPFAM" id="SSF46785">
    <property type="entry name" value="Winged helix' DNA-binding domain"/>
    <property type="match status" value="1"/>
</dbReference>
<dbReference type="PROSITE" id="PS50931">
    <property type="entry name" value="HTH_LYSR"/>
    <property type="match status" value="1"/>
</dbReference>
<accession>A0A9D1E578</accession>
<dbReference type="PANTHER" id="PTHR30419:SF8">
    <property type="entry name" value="NITROGEN ASSIMILATION TRANSCRIPTIONAL ACTIVATOR-RELATED"/>
    <property type="match status" value="1"/>
</dbReference>
<comment type="similarity">
    <text evidence="1">Belongs to the LysR transcriptional regulatory family.</text>
</comment>
<dbReference type="InterPro" id="IPR050950">
    <property type="entry name" value="HTH-type_LysR_regulators"/>
</dbReference>
<gene>
    <name evidence="6" type="ORF">IAC95_05720</name>
</gene>
<dbReference type="PANTHER" id="PTHR30419">
    <property type="entry name" value="HTH-TYPE TRANSCRIPTIONAL REGULATOR YBHD"/>
    <property type="match status" value="1"/>
</dbReference>
<dbReference type="Gene3D" id="1.10.10.10">
    <property type="entry name" value="Winged helix-like DNA-binding domain superfamily/Winged helix DNA-binding domain"/>
    <property type="match status" value="1"/>
</dbReference>
<dbReference type="Gene3D" id="3.40.190.290">
    <property type="match status" value="1"/>
</dbReference>
<dbReference type="Pfam" id="PF00126">
    <property type="entry name" value="HTH_1"/>
    <property type="match status" value="1"/>
</dbReference>
<dbReference type="GO" id="GO:0003700">
    <property type="term" value="F:DNA-binding transcription factor activity"/>
    <property type="evidence" value="ECO:0007669"/>
    <property type="project" value="InterPro"/>
</dbReference>
<dbReference type="EMBL" id="DVHL01000045">
    <property type="protein sequence ID" value="HIR66359.1"/>
    <property type="molecule type" value="Genomic_DNA"/>
</dbReference>
<reference evidence="6" key="2">
    <citation type="journal article" date="2021" name="PeerJ">
        <title>Extensive microbial diversity within the chicken gut microbiome revealed by metagenomics and culture.</title>
        <authorList>
            <person name="Gilroy R."/>
            <person name="Ravi A."/>
            <person name="Getino M."/>
            <person name="Pursley I."/>
            <person name="Horton D.L."/>
            <person name="Alikhan N.F."/>
            <person name="Baker D."/>
            <person name="Gharbi K."/>
            <person name="Hall N."/>
            <person name="Watson M."/>
            <person name="Adriaenssens E.M."/>
            <person name="Foster-Nyarko E."/>
            <person name="Jarju S."/>
            <person name="Secka A."/>
            <person name="Antonio M."/>
            <person name="Oren A."/>
            <person name="Chaudhuri R.R."/>
            <person name="La Ragione R."/>
            <person name="Hildebrand F."/>
            <person name="Pallen M.J."/>
        </authorList>
    </citation>
    <scope>NUCLEOTIDE SEQUENCE</scope>
    <source>
        <strain evidence="6">CHK121-14286</strain>
    </source>
</reference>
<feature type="domain" description="HTH lysR-type" evidence="5">
    <location>
        <begin position="1"/>
        <end position="58"/>
    </location>
</feature>
<dbReference type="GO" id="GO:0003677">
    <property type="term" value="F:DNA binding"/>
    <property type="evidence" value="ECO:0007669"/>
    <property type="project" value="UniProtKB-KW"/>
</dbReference>
<dbReference type="GO" id="GO:0005829">
    <property type="term" value="C:cytosol"/>
    <property type="evidence" value="ECO:0007669"/>
    <property type="project" value="TreeGrafter"/>
</dbReference>
<dbReference type="InterPro" id="IPR036390">
    <property type="entry name" value="WH_DNA-bd_sf"/>
</dbReference>
<evidence type="ECO:0000259" key="5">
    <source>
        <dbReference type="PROSITE" id="PS50931"/>
    </source>
</evidence>
<dbReference type="PRINTS" id="PR00039">
    <property type="entry name" value="HTHLYSR"/>
</dbReference>
<dbReference type="SUPFAM" id="SSF53850">
    <property type="entry name" value="Periplasmic binding protein-like II"/>
    <property type="match status" value="1"/>
</dbReference>
<comment type="caution">
    <text evidence="6">The sequence shown here is derived from an EMBL/GenBank/DDBJ whole genome shotgun (WGS) entry which is preliminary data.</text>
</comment>
<reference evidence="6" key="1">
    <citation type="submission" date="2020-10" db="EMBL/GenBank/DDBJ databases">
        <authorList>
            <person name="Gilroy R."/>
        </authorList>
    </citation>
    <scope>NUCLEOTIDE SEQUENCE</scope>
    <source>
        <strain evidence="6">CHK121-14286</strain>
    </source>
</reference>